<dbReference type="PRINTS" id="PR00344">
    <property type="entry name" value="BCTRLSENSOR"/>
</dbReference>
<dbReference type="PROSITE" id="PS50885">
    <property type="entry name" value="HAMP"/>
    <property type="match status" value="1"/>
</dbReference>
<evidence type="ECO:0000313" key="17">
    <source>
        <dbReference type="EMBL" id="SNZ10423.1"/>
    </source>
</evidence>
<dbReference type="Gene3D" id="6.10.340.10">
    <property type="match status" value="1"/>
</dbReference>
<dbReference type="FunFam" id="3.30.565.10:FF:000006">
    <property type="entry name" value="Sensor histidine kinase WalK"/>
    <property type="match status" value="1"/>
</dbReference>
<protein>
    <recommendedName>
        <fullName evidence="3">histidine kinase</fullName>
        <ecNumber evidence="3">2.7.13.3</ecNumber>
    </recommendedName>
</protein>
<dbReference type="SMART" id="SM00304">
    <property type="entry name" value="HAMP"/>
    <property type="match status" value="1"/>
</dbReference>
<dbReference type="Pfam" id="PF00672">
    <property type="entry name" value="HAMP"/>
    <property type="match status" value="1"/>
</dbReference>
<dbReference type="SUPFAM" id="SSF47384">
    <property type="entry name" value="Homodimeric domain of signal transducing histidine kinase"/>
    <property type="match status" value="1"/>
</dbReference>
<dbReference type="EC" id="2.7.13.3" evidence="3"/>
<dbReference type="InterPro" id="IPR004358">
    <property type="entry name" value="Sig_transdc_His_kin-like_C"/>
</dbReference>
<dbReference type="GO" id="GO:0005886">
    <property type="term" value="C:plasma membrane"/>
    <property type="evidence" value="ECO:0007669"/>
    <property type="project" value="UniProtKB-SubCell"/>
</dbReference>
<dbReference type="Proteomes" id="UP000219356">
    <property type="component" value="Unassembled WGS sequence"/>
</dbReference>
<dbReference type="GO" id="GO:0030295">
    <property type="term" value="F:protein kinase activator activity"/>
    <property type="evidence" value="ECO:0007669"/>
    <property type="project" value="TreeGrafter"/>
</dbReference>
<evidence type="ECO:0000256" key="10">
    <source>
        <dbReference type="ARBA" id="ARBA00022840"/>
    </source>
</evidence>
<dbReference type="SUPFAM" id="SSF158472">
    <property type="entry name" value="HAMP domain-like"/>
    <property type="match status" value="1"/>
</dbReference>
<evidence type="ECO:0000256" key="6">
    <source>
        <dbReference type="ARBA" id="ARBA00022679"/>
    </source>
</evidence>
<sequence length="587" mass="65023">MLWGSVVNKLWLTILLLVSVVLGLLTFLLLEFFGNFHIEEAEERLMQTAAKVSILLEEIDNRGTVFDTANRVQDPNSRIAILQGDTFWLSEPDTQSDALPGVNKNWFLEDTELSKAVTDGKEVSKRLVLPDTDVSVLAVGTPLADGNGAVYVYQSLSVVKETGNQTTQIILLGAGIAFVLTTVFAFFLSSRITKPLIKMQDAALNVARGQFGTTVPVVTHDEIGMLATAFNKMGKQLEFNINALSQEKEHLSRVVNAMVDGVVMINRQGELTVTNPPAEAFIHDWQFENGETFHEVPGVWLEIMESVVTTASEVTRELTIQGREWVIIATPLYDDAAIRGAVAVVRDMTQERRLNKLREDFITNVTHELRTPISLLQGYSEAIIDDIADTVEAKNELAQIIHDESLRIGRLVNQLLDLARMEAGDTHLIIEDVDINPFLERIVRKFQGLADDRQIKLGLVNAVDKQTYQFAPDSLEQVLTNLIDNAITHTENAGSVQVTVSDDSEQLVITVKDSGSGIPEEDLPFVFERFYKADKSRTRKTGKTGNGLGLAIAKNIVQAHGGTIKVTSRLHEGTTFTIRLPQHTKKI</sequence>
<feature type="domain" description="HAMP" evidence="16">
    <location>
        <begin position="190"/>
        <end position="242"/>
    </location>
</feature>
<dbReference type="InterPro" id="IPR035965">
    <property type="entry name" value="PAS-like_dom_sf"/>
</dbReference>
<keyword evidence="12" id="KW-0902">Two-component regulatory system</keyword>
<dbReference type="CDD" id="cd00082">
    <property type="entry name" value="HisKA"/>
    <property type="match status" value="1"/>
</dbReference>
<dbReference type="InterPro" id="IPR050351">
    <property type="entry name" value="BphY/WalK/GraS-like"/>
</dbReference>
<dbReference type="GO" id="GO:0000155">
    <property type="term" value="F:phosphorelay sensor kinase activity"/>
    <property type="evidence" value="ECO:0007669"/>
    <property type="project" value="InterPro"/>
</dbReference>
<evidence type="ECO:0000256" key="14">
    <source>
        <dbReference type="SAM" id="Phobius"/>
    </source>
</evidence>
<dbReference type="FunFam" id="1.10.287.130:FF:000001">
    <property type="entry name" value="Two-component sensor histidine kinase"/>
    <property type="match status" value="1"/>
</dbReference>
<keyword evidence="10" id="KW-0067">ATP-binding</keyword>
<evidence type="ECO:0000256" key="7">
    <source>
        <dbReference type="ARBA" id="ARBA00022692"/>
    </source>
</evidence>
<organism evidence="17 18">
    <name type="scientific">Terribacillus aidingensis</name>
    <dbReference type="NCBI Taxonomy" id="586416"/>
    <lineage>
        <taxon>Bacteria</taxon>
        <taxon>Bacillati</taxon>
        <taxon>Bacillota</taxon>
        <taxon>Bacilli</taxon>
        <taxon>Bacillales</taxon>
        <taxon>Bacillaceae</taxon>
        <taxon>Terribacillus</taxon>
    </lineage>
</organism>
<dbReference type="CDD" id="cd00075">
    <property type="entry name" value="HATPase"/>
    <property type="match status" value="1"/>
</dbReference>
<evidence type="ECO:0000256" key="3">
    <source>
        <dbReference type="ARBA" id="ARBA00012438"/>
    </source>
</evidence>
<evidence type="ECO:0000313" key="18">
    <source>
        <dbReference type="Proteomes" id="UP000219356"/>
    </source>
</evidence>
<keyword evidence="7 14" id="KW-0812">Transmembrane</keyword>
<evidence type="ECO:0000259" key="16">
    <source>
        <dbReference type="PROSITE" id="PS50885"/>
    </source>
</evidence>
<dbReference type="SUPFAM" id="SSF55874">
    <property type="entry name" value="ATPase domain of HSP90 chaperone/DNA topoisomerase II/histidine kinase"/>
    <property type="match status" value="1"/>
</dbReference>
<evidence type="ECO:0000256" key="12">
    <source>
        <dbReference type="ARBA" id="ARBA00023012"/>
    </source>
</evidence>
<dbReference type="InterPro" id="IPR005467">
    <property type="entry name" value="His_kinase_dom"/>
</dbReference>
<dbReference type="Gene3D" id="3.30.450.20">
    <property type="entry name" value="PAS domain"/>
    <property type="match status" value="1"/>
</dbReference>
<accession>A0A285NNB0</accession>
<dbReference type="EMBL" id="OBEK01000002">
    <property type="protein sequence ID" value="SNZ10423.1"/>
    <property type="molecule type" value="Genomic_DNA"/>
</dbReference>
<feature type="transmembrane region" description="Helical" evidence="14">
    <location>
        <begin position="12"/>
        <end position="34"/>
    </location>
</feature>
<dbReference type="Gene3D" id="1.10.287.130">
    <property type="match status" value="1"/>
</dbReference>
<dbReference type="PANTHER" id="PTHR42878:SF3">
    <property type="entry name" value="HISTIDINE PROTEIN KINASE SAES"/>
    <property type="match status" value="1"/>
</dbReference>
<evidence type="ECO:0000259" key="15">
    <source>
        <dbReference type="PROSITE" id="PS50109"/>
    </source>
</evidence>
<dbReference type="SUPFAM" id="SSF55785">
    <property type="entry name" value="PYP-like sensor domain (PAS domain)"/>
    <property type="match status" value="1"/>
</dbReference>
<keyword evidence="5" id="KW-0597">Phosphoprotein</keyword>
<dbReference type="PROSITE" id="PS50109">
    <property type="entry name" value="HIS_KIN"/>
    <property type="match status" value="1"/>
</dbReference>
<feature type="transmembrane region" description="Helical" evidence="14">
    <location>
        <begin position="169"/>
        <end position="188"/>
    </location>
</feature>
<feature type="domain" description="Histidine kinase" evidence="15">
    <location>
        <begin position="364"/>
        <end position="584"/>
    </location>
</feature>
<dbReference type="InterPro" id="IPR003660">
    <property type="entry name" value="HAMP_dom"/>
</dbReference>
<dbReference type="Pfam" id="PF00512">
    <property type="entry name" value="HisKA"/>
    <property type="match status" value="1"/>
</dbReference>
<keyword evidence="8" id="KW-0547">Nucleotide-binding</keyword>
<keyword evidence="9 17" id="KW-0418">Kinase</keyword>
<comment type="catalytic activity">
    <reaction evidence="1">
        <text>ATP + protein L-histidine = ADP + protein N-phospho-L-histidine.</text>
        <dbReference type="EC" id="2.7.13.3"/>
    </reaction>
</comment>
<dbReference type="SMART" id="SM00388">
    <property type="entry name" value="HisKA"/>
    <property type="match status" value="1"/>
</dbReference>
<keyword evidence="13 14" id="KW-0472">Membrane</keyword>
<dbReference type="InterPro" id="IPR003661">
    <property type="entry name" value="HisK_dim/P_dom"/>
</dbReference>
<dbReference type="SMART" id="SM00387">
    <property type="entry name" value="HATPase_c"/>
    <property type="match status" value="1"/>
</dbReference>
<dbReference type="InterPro" id="IPR036890">
    <property type="entry name" value="HATPase_C_sf"/>
</dbReference>
<keyword evidence="18" id="KW-1185">Reference proteome</keyword>
<dbReference type="OrthoDB" id="9813151at2"/>
<dbReference type="InterPro" id="IPR036097">
    <property type="entry name" value="HisK_dim/P_sf"/>
</dbReference>
<dbReference type="InterPro" id="IPR041328">
    <property type="entry name" value="HisK_sensor"/>
</dbReference>
<evidence type="ECO:0000256" key="9">
    <source>
        <dbReference type="ARBA" id="ARBA00022777"/>
    </source>
</evidence>
<evidence type="ECO:0000256" key="5">
    <source>
        <dbReference type="ARBA" id="ARBA00022553"/>
    </source>
</evidence>
<dbReference type="GO" id="GO:0000156">
    <property type="term" value="F:phosphorelay response regulator activity"/>
    <property type="evidence" value="ECO:0007669"/>
    <property type="project" value="TreeGrafter"/>
</dbReference>
<evidence type="ECO:0000256" key="13">
    <source>
        <dbReference type="ARBA" id="ARBA00023136"/>
    </source>
</evidence>
<name>A0A285NNB0_9BACI</name>
<dbReference type="STRING" id="586416.GZ22_08550"/>
<dbReference type="Pfam" id="PF02518">
    <property type="entry name" value="HATPase_c"/>
    <property type="match status" value="1"/>
</dbReference>
<dbReference type="GO" id="GO:0007234">
    <property type="term" value="P:osmosensory signaling via phosphorelay pathway"/>
    <property type="evidence" value="ECO:0007669"/>
    <property type="project" value="TreeGrafter"/>
</dbReference>
<dbReference type="CDD" id="cd06225">
    <property type="entry name" value="HAMP"/>
    <property type="match status" value="1"/>
</dbReference>
<comment type="subcellular location">
    <subcellularLocation>
        <location evidence="2">Cell membrane</location>
        <topology evidence="2">Multi-pass membrane protein</topology>
    </subcellularLocation>
</comment>
<evidence type="ECO:0000256" key="11">
    <source>
        <dbReference type="ARBA" id="ARBA00022989"/>
    </source>
</evidence>
<dbReference type="Gene3D" id="3.30.565.10">
    <property type="entry name" value="Histidine kinase-like ATPase, C-terminal domain"/>
    <property type="match status" value="1"/>
</dbReference>
<dbReference type="RefSeq" id="WP_097041195.1">
    <property type="nucleotide sequence ID" value="NZ_OBEK01000002.1"/>
</dbReference>
<reference evidence="18" key="1">
    <citation type="submission" date="2017-09" db="EMBL/GenBank/DDBJ databases">
        <authorList>
            <person name="Varghese N."/>
            <person name="Submissions S."/>
        </authorList>
    </citation>
    <scope>NUCLEOTIDE SEQUENCE [LARGE SCALE GENOMIC DNA]</scope>
    <source>
        <strain evidence="18">CGMCC 1.8913</strain>
    </source>
</reference>
<dbReference type="GO" id="GO:0005524">
    <property type="term" value="F:ATP binding"/>
    <property type="evidence" value="ECO:0007669"/>
    <property type="project" value="UniProtKB-KW"/>
</dbReference>
<dbReference type="AlphaFoldDB" id="A0A285NNB0"/>
<gene>
    <name evidence="17" type="ORF">SAMN05421503_1735</name>
</gene>
<keyword evidence="6" id="KW-0808">Transferase</keyword>
<evidence type="ECO:0000256" key="2">
    <source>
        <dbReference type="ARBA" id="ARBA00004651"/>
    </source>
</evidence>
<evidence type="ECO:0000256" key="4">
    <source>
        <dbReference type="ARBA" id="ARBA00022475"/>
    </source>
</evidence>
<proteinExistence type="predicted"/>
<dbReference type="InterPro" id="IPR003594">
    <property type="entry name" value="HATPase_dom"/>
</dbReference>
<dbReference type="PANTHER" id="PTHR42878">
    <property type="entry name" value="TWO-COMPONENT HISTIDINE KINASE"/>
    <property type="match status" value="1"/>
</dbReference>
<keyword evidence="4" id="KW-1003">Cell membrane</keyword>
<dbReference type="Pfam" id="PF18698">
    <property type="entry name" value="HisK_sensor"/>
    <property type="match status" value="1"/>
</dbReference>
<keyword evidence="11 14" id="KW-1133">Transmembrane helix</keyword>
<evidence type="ECO:0000256" key="8">
    <source>
        <dbReference type="ARBA" id="ARBA00022741"/>
    </source>
</evidence>
<evidence type="ECO:0000256" key="1">
    <source>
        <dbReference type="ARBA" id="ARBA00000085"/>
    </source>
</evidence>